<keyword evidence="2" id="KW-0436">Ligase</keyword>
<dbReference type="SUPFAM" id="SSF56091">
    <property type="entry name" value="DNA ligase/mRNA capping enzyme, catalytic domain"/>
    <property type="match status" value="1"/>
</dbReference>
<dbReference type="Pfam" id="PF21189">
    <property type="entry name" value="PHA02142"/>
    <property type="match status" value="1"/>
</dbReference>
<sequence>MSTLRVTAEPLTIHVHPNADALELAQVGLYRAVVAKGAYRSGQHAIYIPEQAVLPAGLIDELGLTGRLAGPDKDRVKAIRLRGELSQGIVCLPKAVADVDLAAAHRDGVDFAELLGVVKWVPPVPVSMSGDVLSAADLLPWTDIENIARYPGIFEPGEPVSATEKVHGTCCLYTYLAETGENLVSSKGFGAKSLSLAEADRNLYWRTVLAYRLPEAAARIAEAYGALRVGIYGEVYGKGVQDLAYGADAQDRPGYAVFDICIDVNGVVRWLDAPEQTEVLASLADLDIPRVPVLYEGPYDESLLLALASGKETVSGTGAHIREGIVVRAQREHRNDVVGSRTIGKIVSAEYVTRSGGTEYE</sequence>
<evidence type="ECO:0000259" key="1">
    <source>
        <dbReference type="Pfam" id="PF09414"/>
    </source>
</evidence>
<dbReference type="GO" id="GO:0016874">
    <property type="term" value="F:ligase activity"/>
    <property type="evidence" value="ECO:0007669"/>
    <property type="project" value="UniProtKB-KW"/>
</dbReference>
<organism evidence="2 3">
    <name type="scientific">Catenulispora yoronensis</name>
    <dbReference type="NCBI Taxonomy" id="450799"/>
    <lineage>
        <taxon>Bacteria</taxon>
        <taxon>Bacillati</taxon>
        <taxon>Actinomycetota</taxon>
        <taxon>Actinomycetes</taxon>
        <taxon>Catenulisporales</taxon>
        <taxon>Catenulisporaceae</taxon>
        <taxon>Catenulispora</taxon>
    </lineage>
</organism>
<evidence type="ECO:0000313" key="2">
    <source>
        <dbReference type="EMBL" id="GAA2053801.1"/>
    </source>
</evidence>
<accession>A0ABN2V9D8</accession>
<keyword evidence="3" id="KW-1185">Reference proteome</keyword>
<dbReference type="Proteomes" id="UP001500751">
    <property type="component" value="Unassembled WGS sequence"/>
</dbReference>
<dbReference type="Gene3D" id="2.40.50.140">
    <property type="entry name" value="Nucleic acid-binding proteins"/>
    <property type="match status" value="1"/>
</dbReference>
<dbReference type="Gene3D" id="3.30.470.30">
    <property type="entry name" value="DNA ligase/mRNA capping enzyme"/>
    <property type="match status" value="1"/>
</dbReference>
<dbReference type="EMBL" id="BAAAQN010000057">
    <property type="protein sequence ID" value="GAA2053801.1"/>
    <property type="molecule type" value="Genomic_DNA"/>
</dbReference>
<dbReference type="InterPro" id="IPR012646">
    <property type="entry name" value="RNA_ligase_DRB0094"/>
</dbReference>
<dbReference type="Pfam" id="PF09414">
    <property type="entry name" value="RNA_ligase"/>
    <property type="match status" value="1"/>
</dbReference>
<protein>
    <submittedName>
        <fullName evidence="2">RNA ligase (ATP)</fullName>
    </submittedName>
</protein>
<dbReference type="RefSeq" id="WP_344670198.1">
    <property type="nucleotide sequence ID" value="NZ_BAAAQN010000057.1"/>
</dbReference>
<comment type="caution">
    <text evidence="2">The sequence shown here is derived from an EMBL/GenBank/DDBJ whole genome shotgun (WGS) entry which is preliminary data.</text>
</comment>
<evidence type="ECO:0000313" key="3">
    <source>
        <dbReference type="Proteomes" id="UP001500751"/>
    </source>
</evidence>
<proteinExistence type="predicted"/>
<dbReference type="InterPro" id="IPR021122">
    <property type="entry name" value="RNA_ligase_dom_REL/Rnl2"/>
</dbReference>
<reference evidence="3" key="1">
    <citation type="journal article" date="2019" name="Int. J. Syst. Evol. Microbiol.">
        <title>The Global Catalogue of Microorganisms (GCM) 10K type strain sequencing project: providing services to taxonomists for standard genome sequencing and annotation.</title>
        <authorList>
            <consortium name="The Broad Institute Genomics Platform"/>
            <consortium name="The Broad Institute Genome Sequencing Center for Infectious Disease"/>
            <person name="Wu L."/>
            <person name="Ma J."/>
        </authorList>
    </citation>
    <scope>NUCLEOTIDE SEQUENCE [LARGE SCALE GENOMIC DNA]</scope>
    <source>
        <strain evidence="3">JCM 16014</strain>
    </source>
</reference>
<dbReference type="InterPro" id="IPR012340">
    <property type="entry name" value="NA-bd_OB-fold"/>
</dbReference>
<dbReference type="NCBIfam" id="TIGR02306">
    <property type="entry name" value="RNA_lig_DRB0094"/>
    <property type="match status" value="1"/>
</dbReference>
<gene>
    <name evidence="2" type="ORF">GCM10009839_72210</name>
</gene>
<feature type="domain" description="RNA ligase" evidence="1">
    <location>
        <begin position="159"/>
        <end position="346"/>
    </location>
</feature>
<name>A0ABN2V9D8_9ACTN</name>